<feature type="region of interest" description="Disordered" evidence="1">
    <location>
        <begin position="96"/>
        <end position="118"/>
    </location>
</feature>
<evidence type="ECO:0000313" key="2">
    <source>
        <dbReference type="EMBL" id="BFP50281.1"/>
    </source>
</evidence>
<evidence type="ECO:0008006" key="3">
    <source>
        <dbReference type="Google" id="ProtNLM"/>
    </source>
</evidence>
<evidence type="ECO:0000256" key="1">
    <source>
        <dbReference type="SAM" id="MobiDB-lite"/>
    </source>
</evidence>
<dbReference type="RefSeq" id="WP_319600035.1">
    <property type="nucleotide sequence ID" value="NZ_AP035884.1"/>
</dbReference>
<gene>
    <name evidence="2" type="ORF">SCMC78_00880</name>
</gene>
<organism evidence="2">
    <name type="scientific">Streptomyces sp. CMC78</name>
    <dbReference type="NCBI Taxonomy" id="3231512"/>
    <lineage>
        <taxon>Bacteria</taxon>
        <taxon>Bacillati</taxon>
        <taxon>Actinomycetota</taxon>
        <taxon>Actinomycetes</taxon>
        <taxon>Kitasatosporales</taxon>
        <taxon>Streptomycetaceae</taxon>
        <taxon>Streptomyces</taxon>
    </lineage>
</organism>
<sequence length="118" mass="12169">MRCKEMLAFFAGIAVLLIVSAFAFGALAPTPGAVDTAAHSQAVSVIDASGQSTPLEGLDGDVTLQHRHKAGNTTVSPTVQAAVPLTSPDLHDCAAGVARQHASHSESRGPDRARILRC</sequence>
<proteinExistence type="predicted"/>
<feature type="compositionally biased region" description="Basic and acidic residues" evidence="1">
    <location>
        <begin position="103"/>
        <end position="118"/>
    </location>
</feature>
<reference evidence="2" key="1">
    <citation type="submission" date="2024-07" db="EMBL/GenBank/DDBJ databases">
        <title>Complete genome sequences of cellulolytic bacteria, Kitasatospora sp. CMC57 and Streptomyces sp. CMC78, isolated from Japanese agricultural soil.</title>
        <authorList>
            <person name="Hashimoto T."/>
            <person name="Ito M."/>
            <person name="Iwamoto M."/>
            <person name="Fukahori D."/>
            <person name="Shoda T."/>
            <person name="Sakoda M."/>
            <person name="Morohoshi T."/>
            <person name="Mitsuboshi M."/>
            <person name="Nishizawa T."/>
        </authorList>
    </citation>
    <scope>NUCLEOTIDE SEQUENCE</scope>
    <source>
        <strain evidence="2">CMC78</strain>
    </source>
</reference>
<dbReference type="KEGG" id="stcm:SCMC78_00880"/>
<name>A0AB33K696_9ACTN</name>
<dbReference type="AlphaFoldDB" id="A0AB33K696"/>
<accession>A0AB33K696</accession>
<protein>
    <recommendedName>
        <fullName evidence="3">Secreted protein</fullName>
    </recommendedName>
</protein>
<dbReference type="EMBL" id="AP035884">
    <property type="protein sequence ID" value="BFP50281.1"/>
    <property type="molecule type" value="Genomic_DNA"/>
</dbReference>